<dbReference type="KEGG" id="acz:Acaty_c0979"/>
<evidence type="ECO:0000256" key="3">
    <source>
        <dbReference type="ARBA" id="ARBA00022692"/>
    </source>
</evidence>
<evidence type="ECO:0000256" key="4">
    <source>
        <dbReference type="ARBA" id="ARBA00022989"/>
    </source>
</evidence>
<reference evidence="7 8" key="1">
    <citation type="journal article" date="2009" name="J. Bacteriol.">
        <title>Draft genome sequence of the extremely acidophilic bacterium Acidithiobacillus caldus ATCC 51756 reveals metabolic versatility in the genus Acidithiobacillus.</title>
        <authorList>
            <person name="Valdes J."/>
            <person name="Quatrini R."/>
            <person name="Hallberg K."/>
            <person name="Dopson M."/>
            <person name="Valenzuela P.D."/>
            <person name="Holmes D.S."/>
        </authorList>
    </citation>
    <scope>NUCLEOTIDE SEQUENCE [LARGE SCALE GENOMIC DNA]</scope>
    <source>
        <strain evidence="8">ATCC 51756 / DSM 8584 / KU</strain>
    </source>
</reference>
<keyword evidence="3 6" id="KW-0812">Transmembrane</keyword>
<feature type="transmembrane region" description="Helical" evidence="6">
    <location>
        <begin position="49"/>
        <end position="72"/>
    </location>
</feature>
<keyword evidence="4 6" id="KW-1133">Transmembrane helix</keyword>
<evidence type="ECO:0000256" key="6">
    <source>
        <dbReference type="SAM" id="Phobius"/>
    </source>
</evidence>
<name>A0A059ZTP7_ACICK</name>
<gene>
    <name evidence="7" type="ORF">Acaty_c0979</name>
</gene>
<evidence type="ECO:0000256" key="1">
    <source>
        <dbReference type="ARBA" id="ARBA00004651"/>
    </source>
</evidence>
<sequence length="141" mass="15724">MYRPWFSRLLQKLNDLIHLFIALALAGASILVIVQFGKDVWHGLHAHNLTLAFLHALGTLFILWVLSSLIGAETTYLRDGTIPLTVFVEVALITLLRQLILIPVEGDTGHSGAWQGLGFYWMIIAAVLVVGIAYYLVSRRN</sequence>
<dbReference type="Pfam" id="PF06146">
    <property type="entry name" value="PsiE"/>
    <property type="match status" value="1"/>
</dbReference>
<keyword evidence="5 6" id="KW-0472">Membrane</keyword>
<dbReference type="HOGENOM" id="CLU_139727_0_0_6"/>
<evidence type="ECO:0000256" key="2">
    <source>
        <dbReference type="ARBA" id="ARBA00022475"/>
    </source>
</evidence>
<dbReference type="Proteomes" id="UP000005522">
    <property type="component" value="Chromosome"/>
</dbReference>
<proteinExistence type="predicted"/>
<evidence type="ECO:0008006" key="9">
    <source>
        <dbReference type="Google" id="ProtNLM"/>
    </source>
</evidence>
<keyword evidence="2" id="KW-1003">Cell membrane</keyword>
<dbReference type="GO" id="GO:0005886">
    <property type="term" value="C:plasma membrane"/>
    <property type="evidence" value="ECO:0007669"/>
    <property type="project" value="UniProtKB-SubCell"/>
</dbReference>
<dbReference type="AlphaFoldDB" id="A0A059ZTP7"/>
<evidence type="ECO:0000313" key="8">
    <source>
        <dbReference type="Proteomes" id="UP000005522"/>
    </source>
</evidence>
<feature type="transmembrane region" description="Helical" evidence="6">
    <location>
        <begin position="16"/>
        <end position="37"/>
    </location>
</feature>
<protein>
    <recommendedName>
        <fullName evidence="9">Phosphate-starvation-inducible E</fullName>
    </recommendedName>
</protein>
<dbReference type="EMBL" id="CP005986">
    <property type="protein sequence ID" value="AIA54853.1"/>
    <property type="molecule type" value="Genomic_DNA"/>
</dbReference>
<organism evidence="7 8">
    <name type="scientific">Acidithiobacillus caldus (strain ATCC 51756 / DSM 8584 / KU)</name>
    <dbReference type="NCBI Taxonomy" id="637389"/>
    <lineage>
        <taxon>Bacteria</taxon>
        <taxon>Pseudomonadati</taxon>
        <taxon>Pseudomonadota</taxon>
        <taxon>Acidithiobacillia</taxon>
        <taxon>Acidithiobacillales</taxon>
        <taxon>Acidithiobacillaceae</taxon>
        <taxon>Acidithiobacillus</taxon>
    </lineage>
</organism>
<feature type="transmembrane region" description="Helical" evidence="6">
    <location>
        <begin position="119"/>
        <end position="137"/>
    </location>
</feature>
<dbReference type="RefSeq" id="WP_004871414.1">
    <property type="nucleotide sequence ID" value="NZ_CP005986.1"/>
</dbReference>
<dbReference type="InterPro" id="IPR020948">
    <property type="entry name" value="P_starv_induced_PsiE-like"/>
</dbReference>
<feature type="transmembrane region" description="Helical" evidence="6">
    <location>
        <begin position="84"/>
        <end position="104"/>
    </location>
</feature>
<accession>A0A059ZTP7</accession>
<evidence type="ECO:0000256" key="5">
    <source>
        <dbReference type="ARBA" id="ARBA00023136"/>
    </source>
</evidence>
<evidence type="ECO:0000313" key="7">
    <source>
        <dbReference type="EMBL" id="AIA54853.1"/>
    </source>
</evidence>
<dbReference type="eggNOG" id="COG3431">
    <property type="taxonomic scope" value="Bacteria"/>
</dbReference>
<comment type="subcellular location">
    <subcellularLocation>
        <location evidence="1">Cell membrane</location>
        <topology evidence="1">Multi-pass membrane protein</topology>
    </subcellularLocation>
</comment>